<evidence type="ECO:0000256" key="3">
    <source>
        <dbReference type="ARBA" id="ARBA00008870"/>
    </source>
</evidence>
<sequence length="200" mass="22560">MLSSPVTISDHPSPAWSNQWLHPSTGNPFTLKFCQSDELSAGDLQACLDLVEETSGEHYKSSSRGWHPGSKRREMREADMRYILVKDESDVVKGFTSLMPCYEEGEPVIYCYEIHLKPELQGTGLGRTLMSFLETIAANVPTVNKVMLTCFLCNTKGLEFYKRIGFEKDEISPEPRKLRFGKVFEPDYVILSKVVGRGNA</sequence>
<dbReference type="PANTHER" id="PTHR20531:SF1">
    <property type="entry name" value="N-ALPHA-ACETYLTRANSFERASE 40"/>
    <property type="match status" value="1"/>
</dbReference>
<evidence type="ECO:0000256" key="11">
    <source>
        <dbReference type="ARBA" id="ARBA00049524"/>
    </source>
</evidence>
<comment type="caution">
    <text evidence="13">The sequence shown here is derived from an EMBL/GenBank/DDBJ whole genome shotgun (WGS) entry which is preliminary data.</text>
</comment>
<dbReference type="CDD" id="cd04301">
    <property type="entry name" value="NAT_SF"/>
    <property type="match status" value="1"/>
</dbReference>
<evidence type="ECO:0000256" key="4">
    <source>
        <dbReference type="ARBA" id="ARBA00012950"/>
    </source>
</evidence>
<keyword evidence="14" id="KW-1185">Reference proteome</keyword>
<dbReference type="GO" id="GO:0005737">
    <property type="term" value="C:cytoplasm"/>
    <property type="evidence" value="ECO:0007669"/>
    <property type="project" value="UniProtKB-SubCell"/>
</dbReference>
<dbReference type="GeneID" id="27726716"/>
<evidence type="ECO:0000256" key="2">
    <source>
        <dbReference type="ARBA" id="ARBA00004496"/>
    </source>
</evidence>
<dbReference type="GO" id="GO:0005634">
    <property type="term" value="C:nucleus"/>
    <property type="evidence" value="ECO:0007669"/>
    <property type="project" value="UniProtKB-SubCell"/>
</dbReference>
<evidence type="ECO:0000256" key="1">
    <source>
        <dbReference type="ARBA" id="ARBA00004123"/>
    </source>
</evidence>
<proteinExistence type="inferred from homology"/>
<evidence type="ECO:0000313" key="14">
    <source>
        <dbReference type="Proteomes" id="UP000028545"/>
    </source>
</evidence>
<dbReference type="SUPFAM" id="SSF55729">
    <property type="entry name" value="Acyl-CoA N-acyltransferases (Nat)"/>
    <property type="match status" value="1"/>
</dbReference>
<dbReference type="PANTHER" id="PTHR20531">
    <property type="entry name" value="N-ALPHA-ACETYLTRANSFERASE 40"/>
    <property type="match status" value="1"/>
</dbReference>
<dbReference type="KEGG" id="sapo:SAPIO_CDS7644"/>
<dbReference type="InterPro" id="IPR039949">
    <property type="entry name" value="NAA40"/>
</dbReference>
<dbReference type="VEuPathDB" id="FungiDB:SAPIO_CDS7644"/>
<keyword evidence="8" id="KW-0539">Nucleus</keyword>
<evidence type="ECO:0000256" key="8">
    <source>
        <dbReference type="ARBA" id="ARBA00023242"/>
    </source>
</evidence>
<dbReference type="Pfam" id="PF00583">
    <property type="entry name" value="Acetyltransf_1"/>
    <property type="match status" value="1"/>
</dbReference>
<dbReference type="AlphaFoldDB" id="A0A084G2C7"/>
<dbReference type="OMA" id="ETNVGPY"/>
<dbReference type="GO" id="GO:0010485">
    <property type="term" value="F:histone H4 acetyltransferase activity"/>
    <property type="evidence" value="ECO:0007669"/>
    <property type="project" value="InterPro"/>
</dbReference>
<comment type="catalytic activity">
    <reaction evidence="10">
        <text>N-terminal L-seryl-[histone H2A] + acetyl-CoA = N-terminal N(alpha)-acetyl-L-seryl-[histone H2A] + CoA + H(+)</text>
        <dbReference type="Rhea" id="RHEA:50600"/>
        <dbReference type="Rhea" id="RHEA-COMP:12742"/>
        <dbReference type="Rhea" id="RHEA-COMP:12744"/>
        <dbReference type="ChEBI" id="CHEBI:15378"/>
        <dbReference type="ChEBI" id="CHEBI:57287"/>
        <dbReference type="ChEBI" id="CHEBI:57288"/>
        <dbReference type="ChEBI" id="CHEBI:64738"/>
        <dbReference type="ChEBI" id="CHEBI:83690"/>
        <dbReference type="EC" id="2.3.1.257"/>
    </reaction>
</comment>
<gene>
    <name evidence="13" type="ORF">SAPIO_CDS7644</name>
</gene>
<dbReference type="OrthoDB" id="424551at2759"/>
<organism evidence="13 14">
    <name type="scientific">Pseudallescheria apiosperma</name>
    <name type="common">Scedosporium apiospermum</name>
    <dbReference type="NCBI Taxonomy" id="563466"/>
    <lineage>
        <taxon>Eukaryota</taxon>
        <taxon>Fungi</taxon>
        <taxon>Dikarya</taxon>
        <taxon>Ascomycota</taxon>
        <taxon>Pezizomycotina</taxon>
        <taxon>Sordariomycetes</taxon>
        <taxon>Hypocreomycetidae</taxon>
        <taxon>Microascales</taxon>
        <taxon>Microascaceae</taxon>
        <taxon>Scedosporium</taxon>
    </lineage>
</organism>
<evidence type="ECO:0000256" key="6">
    <source>
        <dbReference type="ARBA" id="ARBA00022490"/>
    </source>
</evidence>
<dbReference type="EC" id="2.3.1.257" evidence="4"/>
<evidence type="ECO:0000313" key="13">
    <source>
        <dbReference type="EMBL" id="KEZ41489.1"/>
    </source>
</evidence>
<dbReference type="RefSeq" id="XP_016641288.1">
    <property type="nucleotide sequence ID" value="XM_016789461.1"/>
</dbReference>
<dbReference type="PROSITE" id="PS51186">
    <property type="entry name" value="GNAT"/>
    <property type="match status" value="1"/>
</dbReference>
<comment type="similarity">
    <text evidence="3">Belongs to the acetyltransferase family. NAA40 subfamily.</text>
</comment>
<dbReference type="Gene3D" id="3.40.630.30">
    <property type="match status" value="1"/>
</dbReference>
<comment type="subcellular location">
    <subcellularLocation>
        <location evidence="2">Cytoplasm</location>
    </subcellularLocation>
    <subcellularLocation>
        <location evidence="1">Nucleus</location>
    </subcellularLocation>
</comment>
<comment type="catalytic activity">
    <reaction evidence="11">
        <text>N-terminal L-seryl-[histone H4] + acetyl-CoA = N-terminal N(alpha)-acetyl-L-seryl-[histone H4] + CoA + H(+)</text>
        <dbReference type="Rhea" id="RHEA:50596"/>
        <dbReference type="Rhea" id="RHEA-COMP:12740"/>
        <dbReference type="Rhea" id="RHEA-COMP:12743"/>
        <dbReference type="ChEBI" id="CHEBI:15378"/>
        <dbReference type="ChEBI" id="CHEBI:57287"/>
        <dbReference type="ChEBI" id="CHEBI:57288"/>
        <dbReference type="ChEBI" id="CHEBI:64738"/>
        <dbReference type="ChEBI" id="CHEBI:83690"/>
        <dbReference type="EC" id="2.3.1.257"/>
    </reaction>
</comment>
<keyword evidence="7" id="KW-0808">Transferase</keyword>
<evidence type="ECO:0000256" key="5">
    <source>
        <dbReference type="ARBA" id="ARBA00015043"/>
    </source>
</evidence>
<reference evidence="13 14" key="1">
    <citation type="journal article" date="2014" name="Genome Announc.">
        <title>Draft genome sequence of the pathogenic fungus Scedosporium apiospermum.</title>
        <authorList>
            <person name="Vandeputte P."/>
            <person name="Ghamrawi S."/>
            <person name="Rechenmann M."/>
            <person name="Iltis A."/>
            <person name="Giraud S."/>
            <person name="Fleury M."/>
            <person name="Thornton C."/>
            <person name="Delhaes L."/>
            <person name="Meyer W."/>
            <person name="Papon N."/>
            <person name="Bouchara J.P."/>
        </authorList>
    </citation>
    <scope>NUCLEOTIDE SEQUENCE [LARGE SCALE GENOMIC DNA]</scope>
    <source>
        <strain evidence="13 14">IHEM 14462</strain>
    </source>
</reference>
<dbReference type="InterPro" id="IPR000182">
    <property type="entry name" value="GNAT_dom"/>
</dbReference>
<feature type="domain" description="N-acetyltransferase" evidence="12">
    <location>
        <begin position="34"/>
        <end position="185"/>
    </location>
</feature>
<dbReference type="GO" id="GO:0043998">
    <property type="term" value="F:histone H2A acetyltransferase activity"/>
    <property type="evidence" value="ECO:0007669"/>
    <property type="project" value="InterPro"/>
</dbReference>
<dbReference type="InterPro" id="IPR016181">
    <property type="entry name" value="Acyl_CoA_acyltransferase"/>
</dbReference>
<keyword evidence="9" id="KW-0012">Acyltransferase</keyword>
<accession>A0A084G2C7</accession>
<dbReference type="Proteomes" id="UP000028545">
    <property type="component" value="Unassembled WGS sequence"/>
</dbReference>
<keyword evidence="6" id="KW-0963">Cytoplasm</keyword>
<protein>
    <recommendedName>
        <fullName evidence="5">N-alpha-acetyltransferase 40</fullName>
        <ecNumber evidence="4">2.3.1.257</ecNumber>
    </recommendedName>
</protein>
<evidence type="ECO:0000256" key="10">
    <source>
        <dbReference type="ARBA" id="ARBA00047821"/>
    </source>
</evidence>
<name>A0A084G2C7_PSEDA</name>
<evidence type="ECO:0000259" key="12">
    <source>
        <dbReference type="PROSITE" id="PS51186"/>
    </source>
</evidence>
<dbReference type="HOGENOM" id="CLU_051699_2_1_1"/>
<evidence type="ECO:0000256" key="7">
    <source>
        <dbReference type="ARBA" id="ARBA00022679"/>
    </source>
</evidence>
<dbReference type="EMBL" id="JOWA01000110">
    <property type="protein sequence ID" value="KEZ41489.1"/>
    <property type="molecule type" value="Genomic_DNA"/>
</dbReference>
<evidence type="ECO:0000256" key="9">
    <source>
        <dbReference type="ARBA" id="ARBA00023315"/>
    </source>
</evidence>
<dbReference type="GO" id="GO:1990189">
    <property type="term" value="F:protein N-terminal-serine acetyltransferase activity"/>
    <property type="evidence" value="ECO:0007669"/>
    <property type="project" value="UniProtKB-EC"/>
</dbReference>